<dbReference type="PANTHER" id="PTHR30015">
    <property type="entry name" value="MRR RESTRICTION SYSTEM PROTEIN"/>
    <property type="match status" value="1"/>
</dbReference>
<sequence>MVINRELSITFARLRSGEGGIEAFADILKGNIILADKLEAVEVAYGLGVINEGELEHPVARPEPEDFGLDSDKRPSILPEWATVLLENPYAILTIAAALFIGDMAYLIIVSGADLGTALLISFFIAPTIGIGAAIGMVALVAAVNAILPNAGAHRAYRKALQRHETIEAARAILSRGHDIKSLYAAGGQEFERRIARAFRQWGFDVDEVGGRNDGGIDLVVRRAGIKGLVQCKAFAKPVSPAVVRELYGTLTHSDAQVAILATLHGISKAAAEWAQGKPIIIMKADDVLRERPPAI</sequence>
<comment type="caution">
    <text evidence="3">The sequence shown here is derived from an EMBL/GenBank/DDBJ whole genome shotgun (WGS) entry which is preliminary data.</text>
</comment>
<keyword evidence="1" id="KW-0472">Membrane</keyword>
<keyword evidence="3" id="KW-0255">Endonuclease</keyword>
<dbReference type="Gene3D" id="3.40.1350.10">
    <property type="match status" value="1"/>
</dbReference>
<name>A0ABU3Y3C9_9SPHN</name>
<dbReference type="GO" id="GO:0004519">
    <property type="term" value="F:endonuclease activity"/>
    <property type="evidence" value="ECO:0007669"/>
    <property type="project" value="UniProtKB-KW"/>
</dbReference>
<reference evidence="3 4" key="1">
    <citation type="submission" date="2023-10" db="EMBL/GenBank/DDBJ databases">
        <title>Sphingomonas sp. HF-S4 16S ribosomal RNA gene Genome sequencing and assembly.</title>
        <authorList>
            <person name="Lee H."/>
        </authorList>
    </citation>
    <scope>NUCLEOTIDE SEQUENCE [LARGE SCALE GENOMIC DNA]</scope>
    <source>
        <strain evidence="3 4">HF-S4</strain>
    </source>
</reference>
<dbReference type="EMBL" id="JAWJEJ010000001">
    <property type="protein sequence ID" value="MDV3455874.1"/>
    <property type="molecule type" value="Genomic_DNA"/>
</dbReference>
<proteinExistence type="predicted"/>
<protein>
    <submittedName>
        <fullName evidence="3">Restriction endonuclease</fullName>
    </submittedName>
</protein>
<evidence type="ECO:0000256" key="1">
    <source>
        <dbReference type="SAM" id="Phobius"/>
    </source>
</evidence>
<dbReference type="InterPro" id="IPR007560">
    <property type="entry name" value="Restrct_endonuc_IV_Mrr"/>
</dbReference>
<keyword evidence="4" id="KW-1185">Reference proteome</keyword>
<keyword evidence="3" id="KW-0378">Hydrolase</keyword>
<dbReference type="RefSeq" id="WP_317225080.1">
    <property type="nucleotide sequence ID" value="NZ_JAWJEJ010000001.1"/>
</dbReference>
<evidence type="ECO:0000259" key="2">
    <source>
        <dbReference type="Pfam" id="PF04471"/>
    </source>
</evidence>
<keyword evidence="1" id="KW-0812">Transmembrane</keyword>
<dbReference type="InterPro" id="IPR052906">
    <property type="entry name" value="Type_IV_Methyl-Rstrct_Enzyme"/>
</dbReference>
<keyword evidence="1" id="KW-1133">Transmembrane helix</keyword>
<evidence type="ECO:0000313" key="3">
    <source>
        <dbReference type="EMBL" id="MDV3455874.1"/>
    </source>
</evidence>
<dbReference type="Proteomes" id="UP001273531">
    <property type="component" value="Unassembled WGS sequence"/>
</dbReference>
<feature type="domain" description="Restriction endonuclease type IV Mrr" evidence="2">
    <location>
        <begin position="187"/>
        <end position="289"/>
    </location>
</feature>
<gene>
    <name evidence="3" type="ORF">RZN05_02675</name>
</gene>
<keyword evidence="3" id="KW-0540">Nuclease</keyword>
<feature type="transmembrane region" description="Helical" evidence="1">
    <location>
        <begin position="115"/>
        <end position="148"/>
    </location>
</feature>
<dbReference type="Pfam" id="PF04471">
    <property type="entry name" value="Mrr_cat"/>
    <property type="match status" value="1"/>
</dbReference>
<dbReference type="InterPro" id="IPR011335">
    <property type="entry name" value="Restrct_endonuc-II-like"/>
</dbReference>
<dbReference type="InterPro" id="IPR011856">
    <property type="entry name" value="tRNA_endonuc-like_dom_sf"/>
</dbReference>
<accession>A0ABU3Y3C9</accession>
<evidence type="ECO:0000313" key="4">
    <source>
        <dbReference type="Proteomes" id="UP001273531"/>
    </source>
</evidence>
<organism evidence="3 4">
    <name type="scientific">Sphingomonas agrestis</name>
    <dbReference type="NCBI Taxonomy" id="3080540"/>
    <lineage>
        <taxon>Bacteria</taxon>
        <taxon>Pseudomonadati</taxon>
        <taxon>Pseudomonadota</taxon>
        <taxon>Alphaproteobacteria</taxon>
        <taxon>Sphingomonadales</taxon>
        <taxon>Sphingomonadaceae</taxon>
        <taxon>Sphingomonas</taxon>
    </lineage>
</organism>
<feature type="transmembrane region" description="Helical" evidence="1">
    <location>
        <begin position="90"/>
        <end position="109"/>
    </location>
</feature>
<dbReference type="SUPFAM" id="SSF52980">
    <property type="entry name" value="Restriction endonuclease-like"/>
    <property type="match status" value="1"/>
</dbReference>
<dbReference type="PANTHER" id="PTHR30015:SF7">
    <property type="entry name" value="TYPE IV METHYL-DIRECTED RESTRICTION ENZYME ECOKMRR"/>
    <property type="match status" value="1"/>
</dbReference>